<gene>
    <name evidence="2" type="ORF">NIIDMKKI_71170</name>
</gene>
<dbReference type="EMBL" id="AP023343">
    <property type="protein sequence ID" value="BCI91911.1"/>
    <property type="molecule type" value="Genomic_DNA"/>
</dbReference>
<proteinExistence type="predicted"/>
<keyword evidence="3" id="KW-1185">Reference proteome</keyword>
<dbReference type="AlphaFoldDB" id="A0A7G1ILS9"/>
<organism evidence="2 3">
    <name type="scientific">Mycobacterium kansasii</name>
    <dbReference type="NCBI Taxonomy" id="1768"/>
    <lineage>
        <taxon>Bacteria</taxon>
        <taxon>Bacillati</taxon>
        <taxon>Actinomycetota</taxon>
        <taxon>Actinomycetes</taxon>
        <taxon>Mycobacteriales</taxon>
        <taxon>Mycobacteriaceae</taxon>
        <taxon>Mycobacterium</taxon>
    </lineage>
</organism>
<reference evidence="2 3" key="1">
    <citation type="submission" date="2020-07" db="EMBL/GenBank/DDBJ databases">
        <title>Mycobacterium kansasii (former subtype) with zoonotic potential isolated from diseased indoor pet cat, Japan.</title>
        <authorList>
            <person name="Fukano H."/>
            <person name="Terazono T."/>
            <person name="Hoshino Y."/>
        </authorList>
    </citation>
    <scope>NUCLEOTIDE SEQUENCE [LARGE SCALE GENOMIC DNA]</scope>
    <source>
        <strain evidence="2 3">Kuro-I</strain>
    </source>
</reference>
<feature type="region of interest" description="Disordered" evidence="1">
    <location>
        <begin position="18"/>
        <end position="44"/>
    </location>
</feature>
<accession>A0A7G1ILS9</accession>
<evidence type="ECO:0000256" key="1">
    <source>
        <dbReference type="SAM" id="MobiDB-lite"/>
    </source>
</evidence>
<evidence type="ECO:0000313" key="2">
    <source>
        <dbReference type="EMBL" id="BCI91911.1"/>
    </source>
</evidence>
<protein>
    <submittedName>
        <fullName evidence="2">Uncharacterized protein</fullName>
    </submittedName>
</protein>
<evidence type="ECO:0000313" key="3">
    <source>
        <dbReference type="Proteomes" id="UP000516380"/>
    </source>
</evidence>
<name>A0A7G1ILS9_MYCKA</name>
<dbReference type="Proteomes" id="UP000516380">
    <property type="component" value="Chromosome"/>
</dbReference>
<sequence length="106" mass="11288">METERHVVVGVQAGGDDDVQLGLRGNPGNARDIAPQTDHRQVDDGVHAPGFQLVEPGDRICHPLVLVSPGVGIVLHDFGGHDEYVLVHERDAEIGGIDRPAGGIEF</sequence>